<dbReference type="STRING" id="272626.gene:17566093"/>
<dbReference type="PANTHER" id="PTHR46558:SF11">
    <property type="entry name" value="HTH-TYPE TRANSCRIPTIONAL REGULATOR XRE"/>
    <property type="match status" value="1"/>
</dbReference>
<dbReference type="Proteomes" id="UP000002513">
    <property type="component" value="Chromosome"/>
</dbReference>
<organism evidence="3 4">
    <name type="scientific">Listeria innocua serovar 6a (strain ATCC BAA-680 / CLIP 11262)</name>
    <dbReference type="NCBI Taxonomy" id="272626"/>
    <lineage>
        <taxon>Bacteria</taxon>
        <taxon>Bacillati</taxon>
        <taxon>Bacillota</taxon>
        <taxon>Bacilli</taxon>
        <taxon>Bacillales</taxon>
        <taxon>Listeriaceae</taxon>
        <taxon>Listeria</taxon>
    </lineage>
</organism>
<dbReference type="GO" id="GO:0003677">
    <property type="term" value="F:DNA binding"/>
    <property type="evidence" value="ECO:0007669"/>
    <property type="project" value="UniProtKB-KW"/>
</dbReference>
<dbReference type="EMBL" id="AL596169">
    <property type="protein sequence ID" value="CAC96993.1"/>
    <property type="molecule type" value="Genomic_DNA"/>
</dbReference>
<accession>Q92B06</accession>
<dbReference type="Pfam" id="PF01381">
    <property type="entry name" value="HTH_3"/>
    <property type="match status" value="1"/>
</dbReference>
<dbReference type="KEGG" id="lin:lin1762"/>
<dbReference type="AlphaFoldDB" id="Q92B06"/>
<dbReference type="PIR" id="AI1652">
    <property type="entry name" value="AI1652"/>
</dbReference>
<sequence>MISNRIKSARKYRKLTQEELAKKINSTKSTISNYENSYSSPSAEVISMLADALETSTDYLLEKTDEIEIKQKYYDLTKKDENDIEKELEKILSNLDSSDGLAFSGEPLDDETRELLSISLERSLRFARQESKRKFTPKKFRDKDSD</sequence>
<dbReference type="OrthoDB" id="5190137at2"/>
<evidence type="ECO:0000313" key="4">
    <source>
        <dbReference type="Proteomes" id="UP000002513"/>
    </source>
</evidence>
<dbReference type="Gene3D" id="1.10.260.40">
    <property type="entry name" value="lambda repressor-like DNA-binding domains"/>
    <property type="match status" value="1"/>
</dbReference>
<dbReference type="InterPro" id="IPR010982">
    <property type="entry name" value="Lambda_DNA-bd_dom_sf"/>
</dbReference>
<keyword evidence="1" id="KW-0238">DNA-binding</keyword>
<dbReference type="HOGENOM" id="CLU_066192_4_0_9"/>
<evidence type="ECO:0000256" key="1">
    <source>
        <dbReference type="ARBA" id="ARBA00023125"/>
    </source>
</evidence>
<dbReference type="CDD" id="cd00093">
    <property type="entry name" value="HTH_XRE"/>
    <property type="match status" value="1"/>
</dbReference>
<dbReference type="PANTHER" id="PTHR46558">
    <property type="entry name" value="TRACRIPTIONAL REGULATORY PROTEIN-RELATED-RELATED"/>
    <property type="match status" value="1"/>
</dbReference>
<dbReference type="SUPFAM" id="SSF47413">
    <property type="entry name" value="lambda repressor-like DNA-binding domains"/>
    <property type="match status" value="1"/>
</dbReference>
<dbReference type="eggNOG" id="COG1396">
    <property type="taxonomic scope" value="Bacteria"/>
</dbReference>
<evidence type="ECO:0000313" key="3">
    <source>
        <dbReference type="EMBL" id="CAC96993.1"/>
    </source>
</evidence>
<dbReference type="SMART" id="SM00530">
    <property type="entry name" value="HTH_XRE"/>
    <property type="match status" value="1"/>
</dbReference>
<dbReference type="InterPro" id="IPR001387">
    <property type="entry name" value="Cro/C1-type_HTH"/>
</dbReference>
<dbReference type="RefSeq" id="WP_010990940.1">
    <property type="nucleotide sequence ID" value="NC_003212.1"/>
</dbReference>
<evidence type="ECO:0000259" key="2">
    <source>
        <dbReference type="PROSITE" id="PS50943"/>
    </source>
</evidence>
<reference evidence="3 4" key="1">
    <citation type="journal article" date="2001" name="Science">
        <title>Comparative genomics of Listeria species.</title>
        <authorList>
            <person name="Glaser P."/>
            <person name="Frangeul L."/>
            <person name="Buchrieser C."/>
            <person name="Rusniok C."/>
            <person name="Amend A."/>
            <person name="Baquero F."/>
            <person name="Berche P."/>
            <person name="Bloecker H."/>
            <person name="Brandt P."/>
            <person name="Chakraborty T."/>
            <person name="Charbit A."/>
            <person name="Chetouani F."/>
            <person name="Couve E."/>
            <person name="de Daruvar A."/>
            <person name="Dehoux P."/>
            <person name="Domann E."/>
            <person name="Dominguez-Bernal G."/>
            <person name="Duchaud E."/>
            <person name="Durant L."/>
            <person name="Dussurget O."/>
            <person name="Entian K.-D."/>
            <person name="Fsihi H."/>
            <person name="Garcia-del Portillo F."/>
            <person name="Garrido P."/>
            <person name="Gautier L."/>
            <person name="Goebel W."/>
            <person name="Gomez-Lopez N."/>
            <person name="Hain T."/>
            <person name="Hauf J."/>
            <person name="Jackson D."/>
            <person name="Jones L.-M."/>
            <person name="Kaerst U."/>
            <person name="Kreft J."/>
            <person name="Kuhn M."/>
            <person name="Kunst F."/>
            <person name="Kurapkat G."/>
            <person name="Madueno E."/>
            <person name="Maitournam A."/>
            <person name="Mata Vicente J."/>
            <person name="Ng E."/>
            <person name="Nedjari H."/>
            <person name="Nordsiek G."/>
            <person name="Novella S."/>
            <person name="de Pablos B."/>
            <person name="Perez-Diaz J.-C."/>
            <person name="Purcell R."/>
            <person name="Remmel B."/>
            <person name="Rose M."/>
            <person name="Schlueter T."/>
            <person name="Simoes N."/>
            <person name="Tierrez A."/>
            <person name="Vazquez-Boland J.-A."/>
            <person name="Voss H."/>
            <person name="Wehland J."/>
            <person name="Cossart P."/>
        </authorList>
    </citation>
    <scope>NUCLEOTIDE SEQUENCE [LARGE SCALE GENOMIC DNA]</scope>
    <source>
        <strain evidence="4">ATCC BAA-680 / CLIP 11262</strain>
    </source>
</reference>
<dbReference type="PROSITE" id="PS50943">
    <property type="entry name" value="HTH_CROC1"/>
    <property type="match status" value="1"/>
</dbReference>
<gene>
    <name evidence="3" type="ordered locus">lin1762</name>
</gene>
<proteinExistence type="predicted"/>
<protein>
    <submittedName>
        <fullName evidence="3">Lin1762 protein</fullName>
    </submittedName>
</protein>
<feature type="domain" description="HTH cro/C1-type" evidence="2">
    <location>
        <begin position="6"/>
        <end position="60"/>
    </location>
</feature>
<name>Q92B06_LISIN</name>